<dbReference type="GO" id="GO:0016740">
    <property type="term" value="F:transferase activity"/>
    <property type="evidence" value="ECO:0007669"/>
    <property type="project" value="UniProtKB-KW"/>
</dbReference>
<dbReference type="InterPro" id="IPR002575">
    <property type="entry name" value="Aminoglycoside_PTrfase"/>
</dbReference>
<evidence type="ECO:0000256" key="1">
    <source>
        <dbReference type="SAM" id="MobiDB-lite"/>
    </source>
</evidence>
<evidence type="ECO:0000259" key="2">
    <source>
        <dbReference type="Pfam" id="PF01636"/>
    </source>
</evidence>
<dbReference type="InterPro" id="IPR011009">
    <property type="entry name" value="Kinase-like_dom_sf"/>
</dbReference>
<evidence type="ECO:0000313" key="3">
    <source>
        <dbReference type="EMBL" id="SEQ78386.1"/>
    </source>
</evidence>
<feature type="region of interest" description="Disordered" evidence="1">
    <location>
        <begin position="85"/>
        <end position="109"/>
    </location>
</feature>
<accession>A0A1H9IV21</accession>
<dbReference type="EMBL" id="FOET01000015">
    <property type="protein sequence ID" value="SEQ78386.1"/>
    <property type="molecule type" value="Genomic_DNA"/>
</dbReference>
<evidence type="ECO:0000313" key="4">
    <source>
        <dbReference type="Proteomes" id="UP000199055"/>
    </source>
</evidence>
<dbReference type="AlphaFoldDB" id="A0A1H9IV21"/>
<dbReference type="STRING" id="403935.SAMN05216481_11582"/>
<protein>
    <submittedName>
        <fullName evidence="3">Phosphotransferase enzyme family protein</fullName>
    </submittedName>
</protein>
<dbReference type="RefSeq" id="WP_245770249.1">
    <property type="nucleotide sequence ID" value="NZ_FOET01000015.1"/>
</dbReference>
<dbReference type="Proteomes" id="UP000199055">
    <property type="component" value="Unassembled WGS sequence"/>
</dbReference>
<sequence>MAHAPLTAPLTAHLAHRAASAHAAAPDGTARPVVLAERADATVVRSGSVVAKAHAPGGDSGRLALRLSVAAHPLLSRVLLAPLPVTADPPSRAPEAGRGPERRLLDTLPDGRPVSLWPYGTPVDPGAPDAAPWEAVGALLARLHAVPPAALPGPLPPMRGPAKASRALEVLRRTVRRTAAVRAVEAAWARLPAWTRDEAPPPRADALCHGDLHLGQLVRHPAPDGPWRLIDVDDLGLGDPAWDLARPAAWFATGLLAPADFGRLLDAYRAAGGTALPGGADGPPADPWPRLDAPARALTAQLAARALVRAEAEGRAPDETDRALVDACSRIAGS</sequence>
<reference evidence="3 4" key="1">
    <citation type="submission" date="2016-10" db="EMBL/GenBank/DDBJ databases">
        <authorList>
            <person name="de Groot N.N."/>
        </authorList>
    </citation>
    <scope>NUCLEOTIDE SEQUENCE [LARGE SCALE GENOMIC DNA]</scope>
    <source>
        <strain evidence="3 4">CGMCC 4.3519</strain>
    </source>
</reference>
<organism evidence="3 4">
    <name type="scientific">Streptomyces radiopugnans</name>
    <dbReference type="NCBI Taxonomy" id="403935"/>
    <lineage>
        <taxon>Bacteria</taxon>
        <taxon>Bacillati</taxon>
        <taxon>Actinomycetota</taxon>
        <taxon>Actinomycetes</taxon>
        <taxon>Kitasatosporales</taxon>
        <taxon>Streptomycetaceae</taxon>
        <taxon>Streptomyces</taxon>
    </lineage>
</organism>
<gene>
    <name evidence="3" type="ORF">SAMN05216481_11582</name>
</gene>
<proteinExistence type="predicted"/>
<dbReference type="SUPFAM" id="SSF56112">
    <property type="entry name" value="Protein kinase-like (PK-like)"/>
    <property type="match status" value="1"/>
</dbReference>
<name>A0A1H9IV21_9ACTN</name>
<dbReference type="Gene3D" id="3.90.1200.10">
    <property type="match status" value="1"/>
</dbReference>
<keyword evidence="4" id="KW-1185">Reference proteome</keyword>
<dbReference type="Pfam" id="PF01636">
    <property type="entry name" value="APH"/>
    <property type="match status" value="1"/>
</dbReference>
<keyword evidence="3" id="KW-0808">Transferase</keyword>
<feature type="domain" description="Aminoglycoside phosphotransferase" evidence="2">
    <location>
        <begin position="111"/>
        <end position="273"/>
    </location>
</feature>